<dbReference type="InterPro" id="IPR010273">
    <property type="entry name" value="DUF881"/>
</dbReference>
<accession>A0A4P7SHV2</accession>
<feature type="compositionally biased region" description="Low complexity" evidence="3">
    <location>
        <begin position="78"/>
        <end position="96"/>
    </location>
</feature>
<dbReference type="RefSeq" id="WP_135972760.1">
    <property type="nucleotide sequence ID" value="NZ_CP039291.1"/>
</dbReference>
<comment type="similarity">
    <text evidence="1">Belongs to the UPF0749 family.</text>
</comment>
<dbReference type="Proteomes" id="UP000296469">
    <property type="component" value="Chromosome"/>
</dbReference>
<reference evidence="4 5" key="1">
    <citation type="submission" date="2019-04" db="EMBL/GenBank/DDBJ databases">
        <title>Isolation and identification of Cellulomonas shaoxiangyii sp. Nov. isolated from feces of the Tibetan antelopes (Pantholops hodgsonii) in the Qinghai-Tibet plateau of China.</title>
        <authorList>
            <person name="Tian Z."/>
        </authorList>
    </citation>
    <scope>NUCLEOTIDE SEQUENCE [LARGE SCALE GENOMIC DNA]</scope>
    <source>
        <strain evidence="4 5">Z28</strain>
    </source>
</reference>
<proteinExistence type="inferred from homology"/>
<name>A0A4P7SHV2_9CELL</name>
<dbReference type="OrthoDB" id="3211287at2"/>
<dbReference type="EMBL" id="CP039291">
    <property type="protein sequence ID" value="QCB93590.1"/>
    <property type="molecule type" value="Genomic_DNA"/>
</dbReference>
<dbReference type="AlphaFoldDB" id="A0A4P7SHV2"/>
<evidence type="ECO:0000313" key="4">
    <source>
        <dbReference type="EMBL" id="QCB93590.1"/>
    </source>
</evidence>
<dbReference type="KEGG" id="celz:E5225_08475"/>
<dbReference type="PANTHER" id="PTHR37313:SF2">
    <property type="entry name" value="UPF0749 PROTEIN YLXX"/>
    <property type="match status" value="1"/>
</dbReference>
<keyword evidence="5" id="KW-1185">Reference proteome</keyword>
<evidence type="ECO:0000256" key="1">
    <source>
        <dbReference type="ARBA" id="ARBA00009108"/>
    </source>
</evidence>
<feature type="region of interest" description="Disordered" evidence="3">
    <location>
        <begin position="1"/>
        <end position="161"/>
    </location>
</feature>
<evidence type="ECO:0000256" key="2">
    <source>
        <dbReference type="SAM" id="Coils"/>
    </source>
</evidence>
<dbReference type="GO" id="GO:0005886">
    <property type="term" value="C:plasma membrane"/>
    <property type="evidence" value="ECO:0007669"/>
    <property type="project" value="TreeGrafter"/>
</dbReference>
<evidence type="ECO:0000313" key="5">
    <source>
        <dbReference type="Proteomes" id="UP000296469"/>
    </source>
</evidence>
<feature type="coiled-coil region" evidence="2">
    <location>
        <begin position="221"/>
        <end position="248"/>
    </location>
</feature>
<gene>
    <name evidence="4" type="ORF">E5225_08475</name>
</gene>
<feature type="compositionally biased region" description="Low complexity" evidence="3">
    <location>
        <begin position="9"/>
        <end position="19"/>
    </location>
</feature>
<organism evidence="4 5">
    <name type="scientific">Cellulomonas shaoxiangyii</name>
    <dbReference type="NCBI Taxonomy" id="2566013"/>
    <lineage>
        <taxon>Bacteria</taxon>
        <taxon>Bacillati</taxon>
        <taxon>Actinomycetota</taxon>
        <taxon>Actinomycetes</taxon>
        <taxon>Micrococcales</taxon>
        <taxon>Cellulomonadaceae</taxon>
        <taxon>Cellulomonas</taxon>
    </lineage>
</organism>
<keyword evidence="2" id="KW-0175">Coiled coil</keyword>
<dbReference type="PANTHER" id="PTHR37313">
    <property type="entry name" value="UPF0749 PROTEIN RV1825"/>
    <property type="match status" value="1"/>
</dbReference>
<protein>
    <submittedName>
        <fullName evidence="4">DUF881 domain-containing protein</fullName>
    </submittedName>
</protein>
<feature type="compositionally biased region" description="Acidic residues" evidence="3">
    <location>
        <begin position="122"/>
        <end position="131"/>
    </location>
</feature>
<sequence length="403" mass="41193">MTTEGPGMAAAGDGRSAGRPADRGADGGAADRAPEEAPVVDPRDPLGLGDLDAPAEHGSQGAPATADEPRDADPAGETDPGGTADSGGDADPGDGAAVREDDPDMPRAVADDPVDAGPDGNADPDEADPDEVSPVAAGPAAVEQDAPDTAAPPPDTTAALPAAERPAWTRLAHAMRPRTTTGQLLTAALCALLGFALVVQVRQTTDTHLGALRQDDLVRLLDETTTRSDELTREAADLQRERDELLSGSDRQQAALDAARRNAATQGILTGRLPATGPGVEITLTEAEPSIRAGTMLHVLEELRNAGAEAIQLNDQRVTASSAFTGSAGAVVLDGVTLSTPYRWRVIGEPDTIATALEIPGGAIATVRADGGRGTVETMDRVDVTAVRRLPDPVHATPVPDEG</sequence>
<dbReference type="Pfam" id="PF05949">
    <property type="entry name" value="DUF881"/>
    <property type="match status" value="1"/>
</dbReference>
<dbReference type="Gene3D" id="3.30.70.1880">
    <property type="entry name" value="Protein of unknown function DUF881"/>
    <property type="match status" value="1"/>
</dbReference>
<evidence type="ECO:0000256" key="3">
    <source>
        <dbReference type="SAM" id="MobiDB-lite"/>
    </source>
</evidence>